<dbReference type="AlphaFoldDB" id="A0A433LG94"/>
<keyword evidence="3" id="KW-1185">Reference proteome</keyword>
<dbReference type="Proteomes" id="UP000286912">
    <property type="component" value="Unassembled WGS sequence"/>
</dbReference>
<evidence type="ECO:0000313" key="3">
    <source>
        <dbReference type="Proteomes" id="UP000286912"/>
    </source>
</evidence>
<organism evidence="2 3">
    <name type="scientific">Vreelandella populi</name>
    <dbReference type="NCBI Taxonomy" id="2498858"/>
    <lineage>
        <taxon>Bacteria</taxon>
        <taxon>Pseudomonadati</taxon>
        <taxon>Pseudomonadota</taxon>
        <taxon>Gammaproteobacteria</taxon>
        <taxon>Oceanospirillales</taxon>
        <taxon>Halomonadaceae</taxon>
        <taxon>Vreelandella</taxon>
    </lineage>
</organism>
<protein>
    <submittedName>
        <fullName evidence="2">GIY-YIG nuclease family protein</fullName>
    </submittedName>
</protein>
<name>A0A433LG94_9GAMM</name>
<dbReference type="Pfam" id="PF10544">
    <property type="entry name" value="T5orf172"/>
    <property type="match status" value="1"/>
</dbReference>
<dbReference type="InterPro" id="IPR018306">
    <property type="entry name" value="Phage_T5_Orf172_DNA-bd"/>
</dbReference>
<sequence length="190" mass="22314">MSSAEIYQFPGCEERETFADYWEYCQQMGSLLTEQEAFRRFSMTPEDYFRKSGWVYVLTNPLMRADVFKIGMTTGRIQSRMRQLYSTGVPVEFECIYAHWFSNCVQAEKFVHSELSEYRVSESREFFCAELQQIKFAIMRVDCIGDVHPDHMVDVACARHEYATANERVNGKLVIEKLPPLEFDLEECPF</sequence>
<accession>A0A433LG94</accession>
<dbReference type="SMART" id="SM00974">
    <property type="entry name" value="T5orf172"/>
    <property type="match status" value="1"/>
</dbReference>
<evidence type="ECO:0000259" key="1">
    <source>
        <dbReference type="SMART" id="SM00974"/>
    </source>
</evidence>
<comment type="caution">
    <text evidence="2">The sequence shown here is derived from an EMBL/GenBank/DDBJ whole genome shotgun (WGS) entry which is preliminary data.</text>
</comment>
<feature type="domain" description="Bacteriophage T5 Orf172 DNA-binding" evidence="1">
    <location>
        <begin position="62"/>
        <end position="141"/>
    </location>
</feature>
<dbReference type="EMBL" id="RZHD01000003">
    <property type="protein sequence ID" value="RUR48825.1"/>
    <property type="molecule type" value="Genomic_DNA"/>
</dbReference>
<dbReference type="OrthoDB" id="8265034at2"/>
<dbReference type="RefSeq" id="WP_126981489.1">
    <property type="nucleotide sequence ID" value="NZ_RZHD01000003.1"/>
</dbReference>
<reference evidence="2 3" key="1">
    <citation type="submission" date="2018-12" db="EMBL/GenBank/DDBJ databases">
        <title>three novel Halomonas strain isolated from plants.</title>
        <authorList>
            <person name="Sun C."/>
        </authorList>
    </citation>
    <scope>NUCLEOTIDE SEQUENCE [LARGE SCALE GENOMIC DNA]</scope>
    <source>
        <strain evidence="2 3">RC</strain>
    </source>
</reference>
<evidence type="ECO:0000313" key="2">
    <source>
        <dbReference type="EMBL" id="RUR48825.1"/>
    </source>
</evidence>
<proteinExistence type="predicted"/>
<gene>
    <name evidence="2" type="ORF">ELY37_02955</name>
</gene>